<gene>
    <name evidence="3" type="primary">coaE</name>
    <name evidence="5" type="ORF">H6A13_07050</name>
</gene>
<organism evidence="5 6">
    <name type="scientific">Mordavella massiliensis</name>
    <dbReference type="NCBI Taxonomy" id="1871024"/>
    <lineage>
        <taxon>Bacteria</taxon>
        <taxon>Bacillati</taxon>
        <taxon>Bacillota</taxon>
        <taxon>Clostridia</taxon>
        <taxon>Eubacteriales</taxon>
        <taxon>Clostridiaceae</taxon>
        <taxon>Mordavella</taxon>
    </lineage>
</organism>
<dbReference type="InterPro" id="IPR001977">
    <property type="entry name" value="Depp_CoAkinase"/>
</dbReference>
<keyword evidence="6" id="KW-1185">Reference proteome</keyword>
<keyword evidence="1 3" id="KW-0547">Nucleotide-binding</keyword>
<feature type="binding site" evidence="3">
    <location>
        <begin position="11"/>
        <end position="16"/>
    </location>
    <ligand>
        <name>ATP</name>
        <dbReference type="ChEBI" id="CHEBI:30616"/>
    </ligand>
</feature>
<dbReference type="Proteomes" id="UP000713880">
    <property type="component" value="Unassembled WGS sequence"/>
</dbReference>
<dbReference type="GO" id="GO:0004140">
    <property type="term" value="F:dephospho-CoA kinase activity"/>
    <property type="evidence" value="ECO:0007669"/>
    <property type="project" value="UniProtKB-UniRule"/>
</dbReference>
<keyword evidence="3 5" id="KW-0418">Kinase</keyword>
<comment type="catalytic activity">
    <reaction evidence="3">
        <text>3'-dephospho-CoA + ATP = ADP + CoA + H(+)</text>
        <dbReference type="Rhea" id="RHEA:18245"/>
        <dbReference type="ChEBI" id="CHEBI:15378"/>
        <dbReference type="ChEBI" id="CHEBI:30616"/>
        <dbReference type="ChEBI" id="CHEBI:57287"/>
        <dbReference type="ChEBI" id="CHEBI:57328"/>
        <dbReference type="ChEBI" id="CHEBI:456216"/>
        <dbReference type="EC" id="2.7.1.24"/>
    </reaction>
</comment>
<dbReference type="PROSITE" id="PS51219">
    <property type="entry name" value="DPCK"/>
    <property type="match status" value="1"/>
</dbReference>
<evidence type="ECO:0000313" key="5">
    <source>
        <dbReference type="EMBL" id="MBM6826857.1"/>
    </source>
</evidence>
<dbReference type="EMBL" id="JACJLV010000019">
    <property type="protein sequence ID" value="MBM6826857.1"/>
    <property type="molecule type" value="Genomic_DNA"/>
</dbReference>
<reference evidence="5" key="1">
    <citation type="submission" date="2020-08" db="EMBL/GenBank/DDBJ databases">
        <authorList>
            <person name="Cejkova D."/>
            <person name="Kubasova T."/>
            <person name="Jahodarova E."/>
            <person name="Rychlik I."/>
        </authorList>
    </citation>
    <scope>NUCLEOTIDE SEQUENCE</scope>
    <source>
        <strain evidence="5">An420c</strain>
    </source>
</reference>
<dbReference type="EC" id="2.7.1.24" evidence="3 4"/>
<protein>
    <recommendedName>
        <fullName evidence="3 4">Dephospho-CoA kinase</fullName>
        <ecNumber evidence="3 4">2.7.1.24</ecNumber>
    </recommendedName>
    <alternativeName>
        <fullName evidence="3">Dephosphocoenzyme A kinase</fullName>
    </alternativeName>
</protein>
<dbReference type="CDD" id="cd02022">
    <property type="entry name" value="DPCK"/>
    <property type="match status" value="1"/>
</dbReference>
<comment type="pathway">
    <text evidence="3">Cofactor biosynthesis; coenzyme A biosynthesis; CoA from (R)-pantothenate: step 5/5.</text>
</comment>
<dbReference type="PANTHER" id="PTHR10695:SF46">
    <property type="entry name" value="BIFUNCTIONAL COENZYME A SYNTHASE-RELATED"/>
    <property type="match status" value="1"/>
</dbReference>
<reference evidence="5" key="2">
    <citation type="journal article" date="2021" name="Sci. Rep.">
        <title>The distribution of antibiotic resistance genes in chicken gut microbiota commensals.</title>
        <authorList>
            <person name="Juricova H."/>
            <person name="Matiasovicova J."/>
            <person name="Kubasova T."/>
            <person name="Cejkova D."/>
            <person name="Rychlik I."/>
        </authorList>
    </citation>
    <scope>NUCLEOTIDE SEQUENCE</scope>
    <source>
        <strain evidence="5">An420c</strain>
    </source>
</reference>
<name>A0A939BCJ2_9CLOT</name>
<accession>A0A939BCJ2</accession>
<dbReference type="GO" id="GO:0015937">
    <property type="term" value="P:coenzyme A biosynthetic process"/>
    <property type="evidence" value="ECO:0007669"/>
    <property type="project" value="UniProtKB-UniRule"/>
</dbReference>
<evidence type="ECO:0000256" key="4">
    <source>
        <dbReference type="NCBIfam" id="TIGR00152"/>
    </source>
</evidence>
<dbReference type="AlphaFoldDB" id="A0A939BCJ2"/>
<comment type="function">
    <text evidence="3">Catalyzes the phosphorylation of the 3'-hydroxyl group of dephosphocoenzyme A to form coenzyme A.</text>
</comment>
<comment type="similarity">
    <text evidence="3">Belongs to the CoaE family.</text>
</comment>
<evidence type="ECO:0000256" key="1">
    <source>
        <dbReference type="ARBA" id="ARBA00022741"/>
    </source>
</evidence>
<comment type="caution">
    <text evidence="5">The sequence shown here is derived from an EMBL/GenBank/DDBJ whole genome shotgun (WGS) entry which is preliminary data.</text>
</comment>
<proteinExistence type="inferred from homology"/>
<dbReference type="RefSeq" id="WP_204908905.1">
    <property type="nucleotide sequence ID" value="NZ_JACJLV010000019.1"/>
</dbReference>
<dbReference type="NCBIfam" id="TIGR00152">
    <property type="entry name" value="dephospho-CoA kinase"/>
    <property type="match status" value="1"/>
</dbReference>
<dbReference type="GO" id="GO:0005524">
    <property type="term" value="F:ATP binding"/>
    <property type="evidence" value="ECO:0007669"/>
    <property type="project" value="UniProtKB-UniRule"/>
</dbReference>
<dbReference type="InterPro" id="IPR027417">
    <property type="entry name" value="P-loop_NTPase"/>
</dbReference>
<dbReference type="SUPFAM" id="SSF52540">
    <property type="entry name" value="P-loop containing nucleoside triphosphate hydrolases"/>
    <property type="match status" value="1"/>
</dbReference>
<keyword evidence="3" id="KW-0963">Cytoplasm</keyword>
<dbReference type="Gene3D" id="3.40.50.300">
    <property type="entry name" value="P-loop containing nucleotide triphosphate hydrolases"/>
    <property type="match status" value="1"/>
</dbReference>
<evidence type="ECO:0000256" key="2">
    <source>
        <dbReference type="ARBA" id="ARBA00022840"/>
    </source>
</evidence>
<dbReference type="GO" id="GO:0005737">
    <property type="term" value="C:cytoplasm"/>
    <property type="evidence" value="ECO:0007669"/>
    <property type="project" value="UniProtKB-SubCell"/>
</dbReference>
<dbReference type="Pfam" id="PF01121">
    <property type="entry name" value="CoaE"/>
    <property type="match status" value="1"/>
</dbReference>
<dbReference type="HAMAP" id="MF_00376">
    <property type="entry name" value="Dephospho_CoA_kinase"/>
    <property type="match status" value="1"/>
</dbReference>
<sequence>MKIIGLTGGVGSGKTQILEYLNNKYGATICQTDALGKKLQKKGGQCYEDIVRHFGEEILDEKGELNREKLANIVFQNVEQLSVLNGIVHPAVKDEVRRIIAKEERKNTNLLIVESAILVEDHYEELCDELWYVYVKDEIRKKRLLYSRGYEPGKVDSIIAAQPSKEIYMQHCDRVIDNNGVFAETQMQLDQIIADL</sequence>
<comment type="subcellular location">
    <subcellularLocation>
        <location evidence="3">Cytoplasm</location>
    </subcellularLocation>
</comment>
<evidence type="ECO:0000256" key="3">
    <source>
        <dbReference type="HAMAP-Rule" id="MF_00376"/>
    </source>
</evidence>
<keyword evidence="3 5" id="KW-0808">Transferase</keyword>
<keyword evidence="3" id="KW-0173">Coenzyme A biosynthesis</keyword>
<keyword evidence="2 3" id="KW-0067">ATP-binding</keyword>
<evidence type="ECO:0000313" key="6">
    <source>
        <dbReference type="Proteomes" id="UP000713880"/>
    </source>
</evidence>
<dbReference type="PANTHER" id="PTHR10695">
    <property type="entry name" value="DEPHOSPHO-COA KINASE-RELATED"/>
    <property type="match status" value="1"/>
</dbReference>